<keyword evidence="3" id="KW-1185">Reference proteome</keyword>
<gene>
    <name evidence="2" type="ORF">TSOC_005553</name>
</gene>
<dbReference type="EMBL" id="PGGS01000153">
    <property type="protein sequence ID" value="PNH07930.1"/>
    <property type="molecule type" value="Genomic_DNA"/>
</dbReference>
<dbReference type="InterPro" id="IPR045499">
    <property type="entry name" value="DUF6492"/>
</dbReference>
<sequence length="424" mass="46166">MPGSSQMDLNHFSQSTQGSDSQQHQRQLQQLQQQQQQQQVLPQITIVQLTTFNDLGRAMAGLSTVRNHLAPELLFEMLVVCPWQVGERRAECLEFLALHNSLTPHLGAPCRGTAPAAPPRYNRSKAEEVLRVEGLLPPVPASAVAAPPACACSDPSVGGSGGCCRCPPVWVLPEHIALGLSLNEMADIPIYGYRLQMALKLTVAFYISTPHYLVLDSDVLMVRPVPPVAVRWLFPEPGRAIYQPQRRGSHGAWWTSTERLLGLGGPQPNNSSCVPQDPTAHVFGVTPAMLATPLAEMTVRYWEQRFGGSGGSRFATMQSMLPKRSPFWTEYCSYFIVAECVGGVGTTQLHHAKRKKAPKVLAAGGQVQEDAPALYRGLWRRGAGNWSGPGGRVVACADCVFLVVQSNTGVSERRVVGDLEALFV</sequence>
<accession>A0A2J8A603</accession>
<proteinExistence type="predicted"/>
<evidence type="ECO:0000313" key="2">
    <source>
        <dbReference type="EMBL" id="PNH07930.1"/>
    </source>
</evidence>
<protein>
    <submittedName>
        <fullName evidence="2">Uncharacterized protein</fullName>
    </submittedName>
</protein>
<dbReference type="Proteomes" id="UP000236333">
    <property type="component" value="Unassembled WGS sequence"/>
</dbReference>
<name>A0A2J8A603_9CHLO</name>
<organism evidence="2 3">
    <name type="scientific">Tetrabaena socialis</name>
    <dbReference type="NCBI Taxonomy" id="47790"/>
    <lineage>
        <taxon>Eukaryota</taxon>
        <taxon>Viridiplantae</taxon>
        <taxon>Chlorophyta</taxon>
        <taxon>core chlorophytes</taxon>
        <taxon>Chlorophyceae</taxon>
        <taxon>CS clade</taxon>
        <taxon>Chlamydomonadales</taxon>
        <taxon>Tetrabaenaceae</taxon>
        <taxon>Tetrabaena</taxon>
    </lineage>
</organism>
<feature type="compositionally biased region" description="Polar residues" evidence="1">
    <location>
        <begin position="1"/>
        <end position="21"/>
    </location>
</feature>
<comment type="caution">
    <text evidence="2">The sequence shown here is derived from an EMBL/GenBank/DDBJ whole genome shotgun (WGS) entry which is preliminary data.</text>
</comment>
<feature type="region of interest" description="Disordered" evidence="1">
    <location>
        <begin position="1"/>
        <end position="30"/>
    </location>
</feature>
<dbReference type="AlphaFoldDB" id="A0A2J8A603"/>
<evidence type="ECO:0000256" key="1">
    <source>
        <dbReference type="SAM" id="MobiDB-lite"/>
    </source>
</evidence>
<dbReference type="Pfam" id="PF20102">
    <property type="entry name" value="DUF6492"/>
    <property type="match status" value="1"/>
</dbReference>
<dbReference type="OrthoDB" id="548326at2759"/>
<evidence type="ECO:0000313" key="3">
    <source>
        <dbReference type="Proteomes" id="UP000236333"/>
    </source>
</evidence>
<reference evidence="2 3" key="1">
    <citation type="journal article" date="2017" name="Mol. Biol. Evol.">
        <title>The 4-celled Tetrabaena socialis nuclear genome reveals the essential components for genetic control of cell number at the origin of multicellularity in the volvocine lineage.</title>
        <authorList>
            <person name="Featherston J."/>
            <person name="Arakaki Y."/>
            <person name="Hanschen E.R."/>
            <person name="Ferris P.J."/>
            <person name="Michod R.E."/>
            <person name="Olson B.J.S.C."/>
            <person name="Nozaki H."/>
            <person name="Durand P.M."/>
        </authorList>
    </citation>
    <scope>NUCLEOTIDE SEQUENCE [LARGE SCALE GENOMIC DNA]</scope>
    <source>
        <strain evidence="2 3">NIES-571</strain>
    </source>
</reference>